<proteinExistence type="predicted"/>
<sequence length="117" mass="13045">MEGDDEITSVMIVDEIYSNGGGEEKRSKPNLSSELLDVEVYAGLYSGRTKVTRLMFVADRCGNQEMKLDALRIAYEEIKKGENTNLFKEVVAKIDGDLGSAYGLDQTWVDTVDRKAE</sequence>
<comment type="caution">
    <text evidence="6">The sequence shown here is derived from an EMBL/GenBank/DDBJ whole genome shotgun (WGS) entry which is preliminary data.</text>
</comment>
<keyword evidence="3" id="KW-0963">Cytoplasm</keyword>
<dbReference type="Gene3D" id="1.25.40.570">
    <property type="match status" value="1"/>
</dbReference>
<keyword evidence="7" id="KW-1185">Reference proteome</keyword>
<dbReference type="PANTHER" id="PTHR14145">
    <property type="entry name" value="26S PROTESOME SUBUNIT 6"/>
    <property type="match status" value="1"/>
</dbReference>
<evidence type="ECO:0000256" key="3">
    <source>
        <dbReference type="ARBA" id="ARBA00022490"/>
    </source>
</evidence>
<organism evidence="6 7">
    <name type="scientific">Papaver atlanticum</name>
    <dbReference type="NCBI Taxonomy" id="357466"/>
    <lineage>
        <taxon>Eukaryota</taxon>
        <taxon>Viridiplantae</taxon>
        <taxon>Streptophyta</taxon>
        <taxon>Embryophyta</taxon>
        <taxon>Tracheophyta</taxon>
        <taxon>Spermatophyta</taxon>
        <taxon>Magnoliopsida</taxon>
        <taxon>Ranunculales</taxon>
        <taxon>Papaveraceae</taxon>
        <taxon>Papaveroideae</taxon>
        <taxon>Papaver</taxon>
    </lineage>
</organism>
<dbReference type="AlphaFoldDB" id="A0AAD4THI3"/>
<name>A0AAD4THI3_9MAGN</name>
<dbReference type="Proteomes" id="UP001202328">
    <property type="component" value="Unassembled WGS sequence"/>
</dbReference>
<accession>A0AAD4THI3</accession>
<evidence type="ECO:0000256" key="5">
    <source>
        <dbReference type="ARBA" id="ARBA00023242"/>
    </source>
</evidence>
<keyword evidence="4" id="KW-0736">Signalosome</keyword>
<protein>
    <submittedName>
        <fullName evidence="6">Uncharacterized protein</fullName>
    </submittedName>
</protein>
<gene>
    <name evidence="6" type="ORF">MKW98_012108</name>
</gene>
<dbReference type="InterPro" id="IPR019585">
    <property type="entry name" value="Rpn7/CSN1"/>
</dbReference>
<evidence type="ECO:0000256" key="4">
    <source>
        <dbReference type="ARBA" id="ARBA00022790"/>
    </source>
</evidence>
<evidence type="ECO:0000313" key="7">
    <source>
        <dbReference type="Proteomes" id="UP001202328"/>
    </source>
</evidence>
<comment type="subcellular location">
    <subcellularLocation>
        <location evidence="2">Cytoplasm</location>
    </subcellularLocation>
    <subcellularLocation>
        <location evidence="1">Nucleus</location>
    </subcellularLocation>
</comment>
<feature type="non-terminal residue" evidence="6">
    <location>
        <position position="117"/>
    </location>
</feature>
<evidence type="ECO:0000256" key="2">
    <source>
        <dbReference type="ARBA" id="ARBA00004496"/>
    </source>
</evidence>
<dbReference type="GO" id="GO:0008180">
    <property type="term" value="C:COP9 signalosome"/>
    <property type="evidence" value="ECO:0007669"/>
    <property type="project" value="UniProtKB-KW"/>
</dbReference>
<dbReference type="EMBL" id="JAJJMB010001367">
    <property type="protein sequence ID" value="KAI3957233.1"/>
    <property type="molecule type" value="Genomic_DNA"/>
</dbReference>
<evidence type="ECO:0000313" key="6">
    <source>
        <dbReference type="EMBL" id="KAI3957233.1"/>
    </source>
</evidence>
<dbReference type="PANTHER" id="PTHR14145:SF2">
    <property type="entry name" value="COP9 SIGNALOSOME COMPLEX SUBUNIT 1"/>
    <property type="match status" value="1"/>
</dbReference>
<reference evidence="6" key="1">
    <citation type="submission" date="2022-04" db="EMBL/GenBank/DDBJ databases">
        <title>A functionally conserved STORR gene fusion in Papaver species that diverged 16.8 million years ago.</title>
        <authorList>
            <person name="Catania T."/>
        </authorList>
    </citation>
    <scope>NUCLEOTIDE SEQUENCE</scope>
    <source>
        <strain evidence="6">S-188037</strain>
    </source>
</reference>
<evidence type="ECO:0000256" key="1">
    <source>
        <dbReference type="ARBA" id="ARBA00004123"/>
    </source>
</evidence>
<dbReference type="GO" id="GO:0005737">
    <property type="term" value="C:cytoplasm"/>
    <property type="evidence" value="ECO:0007669"/>
    <property type="project" value="UniProtKB-SubCell"/>
</dbReference>
<keyword evidence="5" id="KW-0539">Nucleus</keyword>